<dbReference type="InterPro" id="IPR008275">
    <property type="entry name" value="CoA_E_activase_dom"/>
</dbReference>
<evidence type="ECO:0000256" key="4">
    <source>
        <dbReference type="ARBA" id="ARBA00023014"/>
    </source>
</evidence>
<reference evidence="7" key="1">
    <citation type="submission" date="2017-09" db="EMBL/GenBank/DDBJ databases">
        <title>Depth-based differentiation of microbial function through sediment-hosted aquifers and enrichment of novel symbionts in the deep terrestrial subsurface.</title>
        <authorList>
            <person name="Probst A.J."/>
            <person name="Ladd B."/>
            <person name="Jarett J.K."/>
            <person name="Geller-Mcgrath D.E."/>
            <person name="Sieber C.M.K."/>
            <person name="Emerson J.B."/>
            <person name="Anantharaman K."/>
            <person name="Thomas B.C."/>
            <person name="Malmstrom R."/>
            <person name="Stieglmeier M."/>
            <person name="Klingl A."/>
            <person name="Woyke T."/>
            <person name="Ryan C.M."/>
            <person name="Banfield J.F."/>
        </authorList>
    </citation>
    <scope>NUCLEOTIDE SEQUENCE [LARGE SCALE GENOMIC DNA]</scope>
</reference>
<dbReference type="PANTHER" id="PTHR32329:SF7">
    <property type="entry name" value="ACTIVATOR OF 2-HYDROXYACYL-COA-HYDRATASE"/>
    <property type="match status" value="1"/>
</dbReference>
<dbReference type="GO" id="GO:0046872">
    <property type="term" value="F:metal ion binding"/>
    <property type="evidence" value="ECO:0007669"/>
    <property type="project" value="UniProtKB-KW"/>
</dbReference>
<sequence>MKGFLGVDVGSVSTNLVVIDERGDVVSLVYIRTQGQPIVAVQQGLKELREKLPENVEIAGVGTTGSARYLSGVIVGADIIKNEITAHAVAASHVVPQVRTVLEIGGQDSKIILLRDGIVIDFAMNTVCAAGTGSFLDHQAQRLGIPIEEFGGYALKSTVSCQIAGRCSVFAESDMIHKQQMGYRMEDIIYGLCQALVRNYLNNLAKGKELIAPIVFQGGVAANAGMKRAFEEALQMQITIPEHHHVMGAIGGALLARGTVRDGNTKFNGFESADVDYQTRSFHCKGCENHCEIVRIMVSAKTLACWGGRCGKWEVASAEEADLLVQSST</sequence>
<dbReference type="SUPFAM" id="SSF53067">
    <property type="entry name" value="Actin-like ATPase domain"/>
    <property type="match status" value="1"/>
</dbReference>
<dbReference type="CDD" id="cd24035">
    <property type="entry name" value="ASKHA_NBD_O66634-like_rpt2"/>
    <property type="match status" value="1"/>
</dbReference>
<gene>
    <name evidence="6" type="ORF">COY37_07860</name>
</gene>
<keyword evidence="3" id="KW-0408">Iron</keyword>
<dbReference type="Gene3D" id="3.30.420.40">
    <property type="match status" value="2"/>
</dbReference>
<dbReference type="Proteomes" id="UP000230956">
    <property type="component" value="Unassembled WGS sequence"/>
</dbReference>
<accession>A0A2M7T6T6</accession>
<dbReference type="NCBIfam" id="TIGR00241">
    <property type="entry name" value="CoA_E_activ"/>
    <property type="match status" value="1"/>
</dbReference>
<organism evidence="6 7">
    <name type="scientific">Candidatus Aquicultor secundus</name>
    <dbReference type="NCBI Taxonomy" id="1973895"/>
    <lineage>
        <taxon>Bacteria</taxon>
        <taxon>Bacillati</taxon>
        <taxon>Actinomycetota</taxon>
        <taxon>Candidatus Aquicultoria</taxon>
        <taxon>Candidatus Aquicultorales</taxon>
        <taxon>Candidatus Aquicultoraceae</taxon>
        <taxon>Candidatus Aquicultor</taxon>
    </lineage>
</organism>
<evidence type="ECO:0000256" key="3">
    <source>
        <dbReference type="ARBA" id="ARBA00023004"/>
    </source>
</evidence>
<proteinExistence type="predicted"/>
<comment type="cofactor">
    <cofactor evidence="1">
        <name>[4Fe-4S] cluster</name>
        <dbReference type="ChEBI" id="CHEBI:49883"/>
    </cofactor>
</comment>
<dbReference type="InterPro" id="IPR002731">
    <property type="entry name" value="ATPase_BadF"/>
</dbReference>
<evidence type="ECO:0000259" key="5">
    <source>
        <dbReference type="Pfam" id="PF01869"/>
    </source>
</evidence>
<dbReference type="Pfam" id="PF01869">
    <property type="entry name" value="BcrAD_BadFG"/>
    <property type="match status" value="1"/>
</dbReference>
<keyword evidence="4" id="KW-0411">Iron-sulfur</keyword>
<evidence type="ECO:0000313" key="7">
    <source>
        <dbReference type="Proteomes" id="UP000230956"/>
    </source>
</evidence>
<dbReference type="PANTHER" id="PTHR32329">
    <property type="entry name" value="BIFUNCTIONAL PROTEIN [INCLUDES 2-HYDROXYACYL-COA DEHYDRATASE (N-TER) AND ITS ACTIVATOR DOMAIN (C_TERM)-RELATED"/>
    <property type="match status" value="1"/>
</dbReference>
<evidence type="ECO:0000313" key="6">
    <source>
        <dbReference type="EMBL" id="PIZ36980.1"/>
    </source>
</evidence>
<keyword evidence="2" id="KW-0479">Metal-binding</keyword>
<dbReference type="AlphaFoldDB" id="A0A2M7T6T6"/>
<evidence type="ECO:0000256" key="1">
    <source>
        <dbReference type="ARBA" id="ARBA00001966"/>
    </source>
</evidence>
<feature type="domain" description="ATPase BadF/BadG/BcrA/BcrD type" evidence="5">
    <location>
        <begin position="5"/>
        <end position="256"/>
    </location>
</feature>
<evidence type="ECO:0000256" key="2">
    <source>
        <dbReference type="ARBA" id="ARBA00022723"/>
    </source>
</evidence>
<protein>
    <submittedName>
        <fullName evidence="6">2-hydroxyglutaryl-CoA dehydratase</fullName>
    </submittedName>
</protein>
<dbReference type="GO" id="GO:0051536">
    <property type="term" value="F:iron-sulfur cluster binding"/>
    <property type="evidence" value="ECO:0007669"/>
    <property type="project" value="UniProtKB-KW"/>
</dbReference>
<comment type="caution">
    <text evidence="6">The sequence shown here is derived from an EMBL/GenBank/DDBJ whole genome shotgun (WGS) entry which is preliminary data.</text>
</comment>
<dbReference type="RefSeq" id="WP_286677630.1">
    <property type="nucleotide sequence ID" value="NZ_MNXI01000019.1"/>
</dbReference>
<dbReference type="InterPro" id="IPR043129">
    <property type="entry name" value="ATPase_NBD"/>
</dbReference>
<dbReference type="EMBL" id="PFNG01000183">
    <property type="protein sequence ID" value="PIZ36980.1"/>
    <property type="molecule type" value="Genomic_DNA"/>
</dbReference>
<name>A0A2M7T6T6_9ACTN</name>
<dbReference type="InterPro" id="IPR051805">
    <property type="entry name" value="Dehydratase_Activator_Redct"/>
</dbReference>